<reference evidence="4 6" key="1">
    <citation type="submission" date="2014-08" db="EMBL/GenBank/DDBJ databases">
        <title>Porphyromonas cangingivalis strain:COT-109_OH1386 Genome sequencing.</title>
        <authorList>
            <person name="Wallis C."/>
            <person name="Deusch O."/>
            <person name="O'Flynn C."/>
            <person name="Davis I."/>
            <person name="Jospin G."/>
            <person name="Darling A.E."/>
            <person name="Coil D.A."/>
            <person name="Alexiev A."/>
            <person name="Horsfall A."/>
            <person name="Kirkwood N."/>
            <person name="Harris S."/>
            <person name="Eisen J.A."/>
        </authorList>
    </citation>
    <scope>NUCLEOTIDE SEQUENCE [LARGE SCALE GENOMIC DNA]</scope>
    <source>
        <strain evidence="6">COT-109 OH1386</strain>
        <strain evidence="4">COT-109_OH1386</strain>
    </source>
</reference>
<dbReference type="OrthoDB" id="9809288at2"/>
<comment type="similarity">
    <text evidence="1">Belongs to the nitroreductase family.</text>
</comment>
<sequence>MSIYDLIRKRQSDRKYDPTRKIPREIIDRILEAGRLSPSACNAQPWKFVVVDEEDKCAEVAAALTSVATGTMNKFAATAPAFIVIVEEPVNVASRIGGWLLGQHFAHLDIGIAAEHMVLAATEEGLGTCLIGWCDEKKIRKTLEIPKGKRIPIIITLGYSLEDEKKKVRKPTDKVVSYNKY</sequence>
<evidence type="ECO:0000313" key="6">
    <source>
        <dbReference type="Proteomes" id="UP000030125"/>
    </source>
</evidence>
<keyword evidence="2" id="KW-0560">Oxidoreductase</keyword>
<dbReference type="EMBL" id="FUWL01000004">
    <property type="protein sequence ID" value="SJZ37532.1"/>
    <property type="molecule type" value="Genomic_DNA"/>
</dbReference>
<evidence type="ECO:0000256" key="2">
    <source>
        <dbReference type="ARBA" id="ARBA00023002"/>
    </source>
</evidence>
<dbReference type="SUPFAM" id="SSF55469">
    <property type="entry name" value="FMN-dependent nitroreductase-like"/>
    <property type="match status" value="1"/>
</dbReference>
<dbReference type="PANTHER" id="PTHR43673:SF10">
    <property type="entry name" value="NADH DEHYDROGENASE_NAD(P)H NITROREDUCTASE XCC3605-RELATED"/>
    <property type="match status" value="1"/>
</dbReference>
<dbReference type="Proteomes" id="UP000189956">
    <property type="component" value="Unassembled WGS sequence"/>
</dbReference>
<evidence type="ECO:0000313" key="7">
    <source>
        <dbReference type="Proteomes" id="UP000189956"/>
    </source>
</evidence>
<keyword evidence="6" id="KW-1185">Reference proteome</keyword>
<reference evidence="5 7" key="2">
    <citation type="submission" date="2017-02" db="EMBL/GenBank/DDBJ databases">
        <authorList>
            <person name="Peterson S.W."/>
        </authorList>
    </citation>
    <scope>NUCLEOTIDE SEQUENCE [LARGE SCALE GENOMIC DNA]</scope>
    <source>
        <strain evidence="5 7">ATCC 700135</strain>
    </source>
</reference>
<dbReference type="Proteomes" id="UP000030125">
    <property type="component" value="Unassembled WGS sequence"/>
</dbReference>
<gene>
    <name evidence="4" type="ORF">HQ35_08850</name>
    <name evidence="5" type="ORF">SAMN02745205_00586</name>
</gene>
<dbReference type="Gene3D" id="3.40.109.10">
    <property type="entry name" value="NADH Oxidase"/>
    <property type="match status" value="1"/>
</dbReference>
<proteinExistence type="inferred from homology"/>
<dbReference type="InterPro" id="IPR000415">
    <property type="entry name" value="Nitroreductase-like"/>
</dbReference>
<feature type="domain" description="Nitroreductase" evidence="3">
    <location>
        <begin position="7"/>
        <end position="159"/>
    </location>
</feature>
<protein>
    <submittedName>
        <fullName evidence="5">Nitroreductase</fullName>
    </submittedName>
</protein>
<dbReference type="EMBL" id="JQJD01000057">
    <property type="protein sequence ID" value="KGN78751.1"/>
    <property type="molecule type" value="Genomic_DNA"/>
</dbReference>
<evidence type="ECO:0000313" key="5">
    <source>
        <dbReference type="EMBL" id="SJZ37532.1"/>
    </source>
</evidence>
<dbReference type="eggNOG" id="COG0778">
    <property type="taxonomic scope" value="Bacteria"/>
</dbReference>
<dbReference type="GO" id="GO:0016491">
    <property type="term" value="F:oxidoreductase activity"/>
    <property type="evidence" value="ECO:0007669"/>
    <property type="project" value="UniProtKB-KW"/>
</dbReference>
<organism evidence="4 6">
    <name type="scientific">Porphyromonas cangingivalis</name>
    <dbReference type="NCBI Taxonomy" id="36874"/>
    <lineage>
        <taxon>Bacteria</taxon>
        <taxon>Pseudomonadati</taxon>
        <taxon>Bacteroidota</taxon>
        <taxon>Bacteroidia</taxon>
        <taxon>Bacteroidales</taxon>
        <taxon>Porphyromonadaceae</taxon>
        <taxon>Porphyromonas</taxon>
    </lineage>
</organism>
<dbReference type="InterPro" id="IPR029479">
    <property type="entry name" value="Nitroreductase"/>
</dbReference>
<accession>A0A0A2EIR0</accession>
<dbReference type="STRING" id="36874.HQ34_03150"/>
<dbReference type="Pfam" id="PF00881">
    <property type="entry name" value="Nitroreductase"/>
    <property type="match status" value="1"/>
</dbReference>
<dbReference type="AlphaFoldDB" id="A0A0A2EIR0"/>
<dbReference type="PANTHER" id="PTHR43673">
    <property type="entry name" value="NAD(P)H NITROREDUCTASE YDGI-RELATED"/>
    <property type="match status" value="1"/>
</dbReference>
<evidence type="ECO:0000313" key="4">
    <source>
        <dbReference type="EMBL" id="KGN78751.1"/>
    </source>
</evidence>
<evidence type="ECO:0000259" key="3">
    <source>
        <dbReference type="Pfam" id="PF00881"/>
    </source>
</evidence>
<evidence type="ECO:0000256" key="1">
    <source>
        <dbReference type="ARBA" id="ARBA00007118"/>
    </source>
</evidence>
<dbReference type="RefSeq" id="WP_025837042.1">
    <property type="nucleotide sequence ID" value="NZ_CALTZT010000145.1"/>
</dbReference>
<name>A0A0A2EIR0_PORCN</name>